<dbReference type="RefSeq" id="WP_105221071.1">
    <property type="nucleotide sequence ID" value="NZ_CAWNSU010000082.1"/>
</dbReference>
<gene>
    <name evidence="1" type="ORF">BWI75_04070</name>
</gene>
<proteinExistence type="predicted"/>
<keyword evidence="2" id="KW-1185">Reference proteome</keyword>
<organism evidence="1 2">
    <name type="scientific">Gloeocapsopsis dulcis AAB1 = 1H9</name>
    <dbReference type="NCBI Taxonomy" id="1433147"/>
    <lineage>
        <taxon>Bacteria</taxon>
        <taxon>Bacillati</taxon>
        <taxon>Cyanobacteriota</taxon>
        <taxon>Cyanophyceae</taxon>
        <taxon>Oscillatoriophycideae</taxon>
        <taxon>Chroococcales</taxon>
        <taxon>Chroococcaceae</taxon>
        <taxon>Gloeocapsopsis</taxon>
        <taxon>Gloeocapsopsis dulcis</taxon>
    </lineage>
</organism>
<evidence type="ECO:0000313" key="1">
    <source>
        <dbReference type="EMBL" id="MUL35548.1"/>
    </source>
</evidence>
<dbReference type="InterPro" id="IPR019270">
    <property type="entry name" value="DUF2283"/>
</dbReference>
<evidence type="ECO:0000313" key="2">
    <source>
        <dbReference type="Proteomes" id="UP000441797"/>
    </source>
</evidence>
<dbReference type="AlphaFoldDB" id="A0A6N8FQR3"/>
<sequence>MKICYFRDTDTLSIRLNDKPSLESEEIADDVVIDFDTEGKVVGIEIDRAADKVELQHFELSGFQIPVM</sequence>
<protein>
    <recommendedName>
        <fullName evidence="3">DUF2283 domain-containing protein</fullName>
    </recommendedName>
</protein>
<dbReference type="Proteomes" id="UP000441797">
    <property type="component" value="Unassembled WGS sequence"/>
</dbReference>
<dbReference type="Pfam" id="PF10049">
    <property type="entry name" value="DUF2283"/>
    <property type="match status" value="1"/>
</dbReference>
<dbReference type="OrthoDB" id="9799670at2"/>
<evidence type="ECO:0008006" key="3">
    <source>
        <dbReference type="Google" id="ProtNLM"/>
    </source>
</evidence>
<comment type="caution">
    <text evidence="1">The sequence shown here is derived from an EMBL/GenBank/DDBJ whole genome shotgun (WGS) entry which is preliminary data.</text>
</comment>
<name>A0A6N8FQR3_9CHRO</name>
<dbReference type="EMBL" id="NAPY01000004">
    <property type="protein sequence ID" value="MUL35548.1"/>
    <property type="molecule type" value="Genomic_DNA"/>
</dbReference>
<accession>A0A6N8FQR3</accession>
<dbReference type="PANTHER" id="PTHR37029:SF1">
    <property type="entry name" value="SSR1768 PROTEIN"/>
    <property type="match status" value="1"/>
</dbReference>
<reference evidence="1 2" key="1">
    <citation type="journal article" date="2019" name="Front. Microbiol.">
        <title>Genomic Features for Desiccation Tolerance and Sugar Biosynthesis in the Extremophile Gloeocapsopsis sp. UTEX B3054.</title>
        <authorList>
            <person name="Urrejola C."/>
            <person name="Alcorta J."/>
            <person name="Salas L."/>
            <person name="Vasquez M."/>
            <person name="Polz M.F."/>
            <person name="Vicuna R."/>
            <person name="Diez B."/>
        </authorList>
    </citation>
    <scope>NUCLEOTIDE SEQUENCE [LARGE SCALE GENOMIC DNA]</scope>
    <source>
        <strain evidence="1 2">1H9</strain>
    </source>
</reference>
<dbReference type="PANTHER" id="PTHR37029">
    <property type="entry name" value="SSR1768 PROTEIN"/>
    <property type="match status" value="1"/>
</dbReference>